<reference evidence="6 7" key="1">
    <citation type="journal article" date="2023" name="Elife">
        <title>Identification of key yeast species and microbe-microbe interactions impacting larval growth of Drosophila in the wild.</title>
        <authorList>
            <person name="Mure A."/>
            <person name="Sugiura Y."/>
            <person name="Maeda R."/>
            <person name="Honda K."/>
            <person name="Sakurai N."/>
            <person name="Takahashi Y."/>
            <person name="Watada M."/>
            <person name="Katoh T."/>
            <person name="Gotoh A."/>
            <person name="Gotoh Y."/>
            <person name="Taniguchi I."/>
            <person name="Nakamura K."/>
            <person name="Hayashi T."/>
            <person name="Katayama T."/>
            <person name="Uemura T."/>
            <person name="Hattori Y."/>
        </authorList>
    </citation>
    <scope>NUCLEOTIDE SEQUENCE [LARGE SCALE GENOMIC DNA]</scope>
    <source>
        <strain evidence="6 7">KH-74</strain>
    </source>
</reference>
<evidence type="ECO:0000313" key="7">
    <source>
        <dbReference type="Proteomes" id="UP001377567"/>
    </source>
</evidence>
<dbReference type="InterPro" id="IPR039058">
    <property type="entry name" value="Yippee_fam"/>
</dbReference>
<accession>A0AAV5RW42</accession>
<feature type="compositionally biased region" description="Basic residues" evidence="4">
    <location>
        <begin position="86"/>
        <end position="102"/>
    </location>
</feature>
<evidence type="ECO:0000256" key="4">
    <source>
        <dbReference type="SAM" id="MobiDB-lite"/>
    </source>
</evidence>
<evidence type="ECO:0000313" key="6">
    <source>
        <dbReference type="EMBL" id="GMM55665.1"/>
    </source>
</evidence>
<keyword evidence="7" id="KW-1185">Reference proteome</keyword>
<dbReference type="GO" id="GO:0046872">
    <property type="term" value="F:metal ion binding"/>
    <property type="evidence" value="ECO:0007669"/>
    <property type="project" value="UniProtKB-KW"/>
</dbReference>
<proteinExistence type="inferred from homology"/>
<evidence type="ECO:0000256" key="3">
    <source>
        <dbReference type="ARBA" id="ARBA00022833"/>
    </source>
</evidence>
<comment type="caution">
    <text evidence="6">The sequence shown here is derived from an EMBL/GenBank/DDBJ whole genome shotgun (WGS) entry which is preliminary data.</text>
</comment>
<gene>
    <name evidence="6" type="ORF">DAKH74_022810</name>
</gene>
<dbReference type="PANTHER" id="PTHR13848">
    <property type="entry name" value="PROTEIN YIPPEE-LIKE CG15309-RELATED"/>
    <property type="match status" value="1"/>
</dbReference>
<feature type="domain" description="Yippee" evidence="5">
    <location>
        <begin position="120"/>
        <end position="217"/>
    </location>
</feature>
<evidence type="ECO:0000256" key="1">
    <source>
        <dbReference type="ARBA" id="ARBA00005613"/>
    </source>
</evidence>
<evidence type="ECO:0000259" key="5">
    <source>
        <dbReference type="PROSITE" id="PS51792"/>
    </source>
</evidence>
<organism evidence="6 7">
    <name type="scientific">Maudiozyma humilis</name>
    <name type="common">Sour dough yeast</name>
    <name type="synonym">Kazachstania humilis</name>
    <dbReference type="NCBI Taxonomy" id="51915"/>
    <lineage>
        <taxon>Eukaryota</taxon>
        <taxon>Fungi</taxon>
        <taxon>Dikarya</taxon>
        <taxon>Ascomycota</taxon>
        <taxon>Saccharomycotina</taxon>
        <taxon>Saccharomycetes</taxon>
        <taxon>Saccharomycetales</taxon>
        <taxon>Saccharomycetaceae</taxon>
        <taxon>Maudiozyma</taxon>
    </lineage>
</organism>
<keyword evidence="2" id="KW-0479">Metal-binding</keyword>
<evidence type="ECO:0000256" key="2">
    <source>
        <dbReference type="ARBA" id="ARBA00022723"/>
    </source>
</evidence>
<dbReference type="PROSITE" id="PS51792">
    <property type="entry name" value="YIPPEE"/>
    <property type="match status" value="1"/>
</dbReference>
<dbReference type="EMBL" id="BTGD01000005">
    <property type="protein sequence ID" value="GMM55665.1"/>
    <property type="molecule type" value="Genomic_DNA"/>
</dbReference>
<protein>
    <submittedName>
        <fullName evidence="6">Moh1 protein</fullName>
    </submittedName>
</protein>
<sequence>MGLILPLYIERPPRKDKRDLSGYRRGTSYGYDYDRNFDLDDDEGVVTDALELHNDGHSYSYSSSNGNGSFSNYSYGYAYSPSRNHGNSHNHSHSHSRSRNSRNSRSLNSARAQAAKLPFRTYVCRNCRTHISSTHEIISQQYRGKDGDAYLMSRVANVCEGASETRTMFTGDYVVCDIECQWCHAVVGWKYLISQNHGQRYKEGRYVMELERVALCST</sequence>
<comment type="similarity">
    <text evidence="1">Belongs to the yippee family.</text>
</comment>
<keyword evidence="3" id="KW-0862">Zinc</keyword>
<name>A0AAV5RW42_MAUHU</name>
<dbReference type="InterPro" id="IPR034751">
    <property type="entry name" value="Yippee"/>
</dbReference>
<feature type="region of interest" description="Disordered" evidence="4">
    <location>
        <begin position="81"/>
        <end position="110"/>
    </location>
</feature>
<dbReference type="AlphaFoldDB" id="A0AAV5RW42"/>
<dbReference type="InterPro" id="IPR004910">
    <property type="entry name" value="Yippee/Mis18/Cereblon"/>
</dbReference>
<dbReference type="Pfam" id="PF03226">
    <property type="entry name" value="Yippee-Mis18"/>
    <property type="match status" value="1"/>
</dbReference>
<dbReference type="Proteomes" id="UP001377567">
    <property type="component" value="Unassembled WGS sequence"/>
</dbReference>